<proteinExistence type="predicted"/>
<dbReference type="GO" id="GO:0005741">
    <property type="term" value="C:mitochondrial outer membrane"/>
    <property type="evidence" value="ECO:0007669"/>
    <property type="project" value="UniProtKB-SubCell"/>
</dbReference>
<dbReference type="AlphaFoldDB" id="A0A9W8WBU9"/>
<protein>
    <recommendedName>
        <fullName evidence="6">AAA+ ATPase domain-containing protein</fullName>
    </recommendedName>
</protein>
<dbReference type="GO" id="GO:0005524">
    <property type="term" value="F:ATP binding"/>
    <property type="evidence" value="ECO:0007669"/>
    <property type="project" value="UniProtKB-KW"/>
</dbReference>
<dbReference type="Gene3D" id="1.10.8.60">
    <property type="match status" value="1"/>
</dbReference>
<keyword evidence="3" id="KW-1000">Mitochondrion outer membrane</keyword>
<keyword evidence="3" id="KW-0496">Mitochondrion</keyword>
<evidence type="ECO:0000313" key="7">
    <source>
        <dbReference type="EMBL" id="KAJ4319193.1"/>
    </source>
</evidence>
<evidence type="ECO:0000259" key="6">
    <source>
        <dbReference type="SMART" id="SM00382"/>
    </source>
</evidence>
<dbReference type="InterPro" id="IPR027417">
    <property type="entry name" value="P-loop_NTPase"/>
</dbReference>
<comment type="caution">
    <text evidence="7">The sequence shown here is derived from an EMBL/GenBank/DDBJ whole genome shotgun (WGS) entry which is preliminary data.</text>
</comment>
<dbReference type="PANTHER" id="PTHR45644:SF56">
    <property type="entry name" value="AAA ATPASE, PUTATIVE (AFU_ORTHOLOGUE AFUA_2G12920)-RELATED"/>
    <property type="match status" value="1"/>
</dbReference>
<evidence type="ECO:0000256" key="4">
    <source>
        <dbReference type="ARBA" id="ARBA00022840"/>
    </source>
</evidence>
<evidence type="ECO:0000256" key="5">
    <source>
        <dbReference type="SAM" id="MobiDB-lite"/>
    </source>
</evidence>
<feature type="compositionally biased region" description="Basic and acidic residues" evidence="5">
    <location>
        <begin position="367"/>
        <end position="377"/>
    </location>
</feature>
<feature type="region of interest" description="Disordered" evidence="5">
    <location>
        <begin position="348"/>
        <end position="377"/>
    </location>
</feature>
<dbReference type="SMART" id="SM00382">
    <property type="entry name" value="AAA"/>
    <property type="match status" value="1"/>
</dbReference>
<evidence type="ECO:0000256" key="1">
    <source>
        <dbReference type="ARBA" id="ARBA00004572"/>
    </source>
</evidence>
<dbReference type="InterPro" id="IPR051701">
    <property type="entry name" value="Mito_OM_Translocase_MSP1"/>
</dbReference>
<dbReference type="EMBL" id="JAPEUR010000128">
    <property type="protein sequence ID" value="KAJ4319193.1"/>
    <property type="molecule type" value="Genomic_DNA"/>
</dbReference>
<dbReference type="OrthoDB" id="39734at2759"/>
<feature type="domain" description="AAA+ ATPase" evidence="6">
    <location>
        <begin position="449"/>
        <end position="584"/>
    </location>
</feature>
<dbReference type="SUPFAM" id="SSF52540">
    <property type="entry name" value="P-loop containing nucleoside triphosphate hydrolases"/>
    <property type="match status" value="1"/>
</dbReference>
<sequence length="693" mass="78047">MSSTFFSAVRDGLASAFVRNPEGQLEPTQSFFIFESKTKSAPIDFLDEFVKAMAKEIGTSLISFGLEDLEDLGLEFTLQTSLDHSEDKPYKIQDKNKNWNPSLAKKWFWSSSETDTDAKQQAWERTQRSFSTLLDAIPYNQAMAVPEGGDAAEKPRQEQPGSISPVLVQVRETSRIMAMEKGWRLLGRLCDCIQKRRQNGQSIAVILTIPLADSLKCSCLQCMSINWKHIYAHTCASDLSHFEIDPINIGAADFGHAEYIASVNIRRMKRTLRKKLRHVFDPQTLHPHADWSPLGCNKPGKCFGDQSWSWSQIHEAFLQMSGRSFGKENLGADDILLVLSRSYLHEHKQPYGTDDSESTSTEDTVEEVEKHEPVEPKKQTWRDKMMVLRMRCNPTEQNLIDCVINPDEIRSSYSQVIIEEELKETVLHLVSSSYMTPPAPSTSLLSQARIKGILLYGPPGTGKTHLTRSIANESGASMLCVDCATLLSKYVGDIEKNIKAAFTLASKLYPCVLFIDEVDSLFYDRGTARRSWERSTVTQFLTQMDGLAQNDKAPCVIVATNRPDTLDKAFLRRLPQKIPIGLPDTESRSKILGVLLEGEELDPLVEIDSLARETEGYSGSDLRSLCAEAALIWAIEHSKRRCVDGSSDELDKMRLGVTHFAKALQRIRPSVSKRDLLELESFTKRFNPHALWE</sequence>
<dbReference type="InterPro" id="IPR003959">
    <property type="entry name" value="ATPase_AAA_core"/>
</dbReference>
<dbReference type="InterPro" id="IPR003593">
    <property type="entry name" value="AAA+_ATPase"/>
</dbReference>
<keyword evidence="3" id="KW-0472">Membrane</keyword>
<comment type="subcellular location">
    <subcellularLocation>
        <location evidence="1">Mitochondrion outer membrane</location>
        <topology evidence="1">Single-pass membrane protein</topology>
    </subcellularLocation>
</comment>
<accession>A0A9W8WBU9</accession>
<dbReference type="GO" id="GO:0016887">
    <property type="term" value="F:ATP hydrolysis activity"/>
    <property type="evidence" value="ECO:0007669"/>
    <property type="project" value="InterPro"/>
</dbReference>
<evidence type="ECO:0000256" key="3">
    <source>
        <dbReference type="ARBA" id="ARBA00022787"/>
    </source>
</evidence>
<dbReference type="CDD" id="cd19481">
    <property type="entry name" value="RecA-like_protease"/>
    <property type="match status" value="1"/>
</dbReference>
<reference evidence="7" key="1">
    <citation type="submission" date="2022-10" db="EMBL/GenBank/DDBJ databases">
        <title>Tapping the CABI collections for fungal endophytes: first genome assemblies for Collariella, Neodidymelliopsis, Ascochyta clinopodiicola, Didymella pomorum, Didymosphaeria variabile, Neocosmospora piperis and Neocucurbitaria cava.</title>
        <authorList>
            <person name="Hill R."/>
        </authorList>
    </citation>
    <scope>NUCLEOTIDE SEQUENCE</scope>
    <source>
        <strain evidence="7">IMI 366586</strain>
    </source>
</reference>
<dbReference type="Gene3D" id="3.40.50.300">
    <property type="entry name" value="P-loop containing nucleotide triphosphate hydrolases"/>
    <property type="match status" value="1"/>
</dbReference>
<evidence type="ECO:0000313" key="8">
    <source>
        <dbReference type="Proteomes" id="UP001140502"/>
    </source>
</evidence>
<dbReference type="InterPro" id="IPR041569">
    <property type="entry name" value="AAA_lid_3"/>
</dbReference>
<dbReference type="Pfam" id="PF00004">
    <property type="entry name" value="AAA"/>
    <property type="match status" value="1"/>
</dbReference>
<keyword evidence="2" id="KW-0547">Nucleotide-binding</keyword>
<keyword evidence="4" id="KW-0067">ATP-binding</keyword>
<organism evidence="7 8">
    <name type="scientific">Fusarium piperis</name>
    <dbReference type="NCBI Taxonomy" id="1435070"/>
    <lineage>
        <taxon>Eukaryota</taxon>
        <taxon>Fungi</taxon>
        <taxon>Dikarya</taxon>
        <taxon>Ascomycota</taxon>
        <taxon>Pezizomycotina</taxon>
        <taxon>Sordariomycetes</taxon>
        <taxon>Hypocreomycetidae</taxon>
        <taxon>Hypocreales</taxon>
        <taxon>Nectriaceae</taxon>
        <taxon>Fusarium</taxon>
        <taxon>Fusarium solani species complex</taxon>
    </lineage>
</organism>
<gene>
    <name evidence="7" type="ORF">N0V84_006475</name>
</gene>
<name>A0A9W8WBU9_9HYPO</name>
<dbReference type="Pfam" id="PF09336">
    <property type="entry name" value="Vps4_C"/>
    <property type="match status" value="1"/>
</dbReference>
<dbReference type="InterPro" id="IPR015415">
    <property type="entry name" value="Spast_Vps4_C"/>
</dbReference>
<dbReference type="Proteomes" id="UP001140502">
    <property type="component" value="Unassembled WGS sequence"/>
</dbReference>
<dbReference type="Pfam" id="PF17862">
    <property type="entry name" value="AAA_lid_3"/>
    <property type="match status" value="1"/>
</dbReference>
<evidence type="ECO:0000256" key="2">
    <source>
        <dbReference type="ARBA" id="ARBA00022741"/>
    </source>
</evidence>
<keyword evidence="8" id="KW-1185">Reference proteome</keyword>
<dbReference type="PANTHER" id="PTHR45644">
    <property type="entry name" value="AAA ATPASE, PUTATIVE (AFU_ORTHOLOGUE AFUA_2G12920)-RELATED-RELATED"/>
    <property type="match status" value="1"/>
</dbReference>